<comment type="caution">
    <text evidence="1">The sequence shown here is derived from an EMBL/GenBank/DDBJ whole genome shotgun (WGS) entry which is preliminary data.</text>
</comment>
<evidence type="ECO:0000313" key="1">
    <source>
        <dbReference type="EMBL" id="VTJ64816.1"/>
    </source>
</evidence>
<sequence length="102" mass="11316">MVIQAQPLGLKRMSFHLGSLNGETRTVMGEKEEPRVPLDTDPGLCTQLPTGQGMPWALPYSKHGLCHQSSALRSLRPGDVLQAEHRTIETRQVSVTKKWGKL</sequence>
<protein>
    <submittedName>
        <fullName evidence="1">Uncharacterized protein</fullName>
    </submittedName>
</protein>
<keyword evidence="2" id="KW-1185">Reference proteome</keyword>
<reference evidence="1" key="1">
    <citation type="submission" date="2019-04" db="EMBL/GenBank/DDBJ databases">
        <authorList>
            <person name="Alioto T."/>
            <person name="Alioto T."/>
        </authorList>
    </citation>
    <scope>NUCLEOTIDE SEQUENCE [LARGE SCALE GENOMIC DNA]</scope>
</reference>
<proteinExistence type="predicted"/>
<accession>A0A5E4B6K2</accession>
<dbReference type="AlphaFoldDB" id="A0A5E4B6K2"/>
<evidence type="ECO:0000313" key="2">
    <source>
        <dbReference type="Proteomes" id="UP000335636"/>
    </source>
</evidence>
<organism evidence="1 2">
    <name type="scientific">Marmota monax</name>
    <name type="common">Woodchuck</name>
    <dbReference type="NCBI Taxonomy" id="9995"/>
    <lineage>
        <taxon>Eukaryota</taxon>
        <taxon>Metazoa</taxon>
        <taxon>Chordata</taxon>
        <taxon>Craniata</taxon>
        <taxon>Vertebrata</taxon>
        <taxon>Euteleostomi</taxon>
        <taxon>Mammalia</taxon>
        <taxon>Eutheria</taxon>
        <taxon>Euarchontoglires</taxon>
        <taxon>Glires</taxon>
        <taxon>Rodentia</taxon>
        <taxon>Sciuromorpha</taxon>
        <taxon>Sciuridae</taxon>
        <taxon>Xerinae</taxon>
        <taxon>Marmotini</taxon>
        <taxon>Marmota</taxon>
    </lineage>
</organism>
<name>A0A5E4B6K2_MARMO</name>
<gene>
    <name evidence="1" type="ORF">MONAX_5E006334</name>
</gene>
<dbReference type="Proteomes" id="UP000335636">
    <property type="component" value="Unassembled WGS sequence"/>
</dbReference>
<dbReference type="EMBL" id="CABDUW010000282">
    <property type="protein sequence ID" value="VTJ64816.1"/>
    <property type="molecule type" value="Genomic_DNA"/>
</dbReference>